<evidence type="ECO:0000313" key="3">
    <source>
        <dbReference type="EMBL" id="POG80581.1"/>
    </source>
</evidence>
<evidence type="ECO:0000256" key="2">
    <source>
        <dbReference type="SAM" id="SignalP"/>
    </source>
</evidence>
<evidence type="ECO:0000313" key="4">
    <source>
        <dbReference type="Proteomes" id="UP000018888"/>
    </source>
</evidence>
<keyword evidence="4" id="KW-1185">Reference proteome</keyword>
<dbReference type="AlphaFoldDB" id="A0A2P4QSG8"/>
<name>A0A2P4QSG8_RHIID</name>
<organism evidence="3 4">
    <name type="scientific">Rhizophagus irregularis (strain DAOM 181602 / DAOM 197198 / MUCL 43194)</name>
    <name type="common">Arbuscular mycorrhizal fungus</name>
    <name type="synonym">Glomus intraradices</name>
    <dbReference type="NCBI Taxonomy" id="747089"/>
    <lineage>
        <taxon>Eukaryota</taxon>
        <taxon>Fungi</taxon>
        <taxon>Fungi incertae sedis</taxon>
        <taxon>Mucoromycota</taxon>
        <taxon>Glomeromycotina</taxon>
        <taxon>Glomeromycetes</taxon>
        <taxon>Glomerales</taxon>
        <taxon>Glomeraceae</taxon>
        <taxon>Rhizophagus</taxon>
    </lineage>
</organism>
<comment type="caution">
    <text evidence="3">The sequence shown here is derived from an EMBL/GenBank/DDBJ whole genome shotgun (WGS) entry which is preliminary data.</text>
</comment>
<evidence type="ECO:0000256" key="1">
    <source>
        <dbReference type="SAM" id="Phobius"/>
    </source>
</evidence>
<gene>
    <name evidence="3" type="ORF">GLOIN_2v251630</name>
</gene>
<keyword evidence="1" id="KW-0812">Transmembrane</keyword>
<protein>
    <submittedName>
        <fullName evidence="3">Uncharacterized protein</fullName>
    </submittedName>
</protein>
<keyword evidence="1" id="KW-0472">Membrane</keyword>
<reference evidence="3 4" key="1">
    <citation type="journal article" date="2013" name="Proc. Natl. Acad. Sci. U.S.A.">
        <title>Genome of an arbuscular mycorrhizal fungus provides insight into the oldest plant symbiosis.</title>
        <authorList>
            <person name="Tisserant E."/>
            <person name="Malbreil M."/>
            <person name="Kuo A."/>
            <person name="Kohler A."/>
            <person name="Symeonidi A."/>
            <person name="Balestrini R."/>
            <person name="Charron P."/>
            <person name="Duensing N."/>
            <person name="Frei Dit Frey N."/>
            <person name="Gianinazzi-Pearson V."/>
            <person name="Gilbert L.B."/>
            <person name="Handa Y."/>
            <person name="Herr J.R."/>
            <person name="Hijri M."/>
            <person name="Koul R."/>
            <person name="Kawaguchi M."/>
            <person name="Krajinski F."/>
            <person name="Lammers P.J."/>
            <person name="Masclaux F.G."/>
            <person name="Murat C."/>
            <person name="Morin E."/>
            <person name="Ndikumana S."/>
            <person name="Pagni M."/>
            <person name="Petitpierre D."/>
            <person name="Requena N."/>
            <person name="Rosikiewicz P."/>
            <person name="Riley R."/>
            <person name="Saito K."/>
            <person name="San Clemente H."/>
            <person name="Shapiro H."/>
            <person name="van Tuinen D."/>
            <person name="Becard G."/>
            <person name="Bonfante P."/>
            <person name="Paszkowski U."/>
            <person name="Shachar-Hill Y.Y."/>
            <person name="Tuskan G.A."/>
            <person name="Young P.W."/>
            <person name="Sanders I.R."/>
            <person name="Henrissat B."/>
            <person name="Rensing S.A."/>
            <person name="Grigoriev I.V."/>
            <person name="Corradi N."/>
            <person name="Roux C."/>
            <person name="Martin F."/>
        </authorList>
    </citation>
    <scope>NUCLEOTIDE SEQUENCE [LARGE SCALE GENOMIC DNA]</scope>
    <source>
        <strain evidence="3 4">DAOM 197198</strain>
    </source>
</reference>
<keyword evidence="1" id="KW-1133">Transmembrane helix</keyword>
<sequence>MVSIIITIMTLLGLQLSSVNSYVPRLQAYRISRDGEAKLDCNVICIIKSILICILLLLFFVLTVIVLWDCYMRKFKK</sequence>
<dbReference type="EMBL" id="AUPC02000016">
    <property type="protein sequence ID" value="POG80581.1"/>
    <property type="molecule type" value="Genomic_DNA"/>
</dbReference>
<accession>A0A2P4QSG8</accession>
<feature type="signal peptide" evidence="2">
    <location>
        <begin position="1"/>
        <end position="21"/>
    </location>
</feature>
<feature type="transmembrane region" description="Helical" evidence="1">
    <location>
        <begin position="45"/>
        <end position="68"/>
    </location>
</feature>
<dbReference type="Proteomes" id="UP000018888">
    <property type="component" value="Unassembled WGS sequence"/>
</dbReference>
<keyword evidence="2" id="KW-0732">Signal</keyword>
<proteinExistence type="predicted"/>
<feature type="chain" id="PRO_5015117604" evidence="2">
    <location>
        <begin position="22"/>
        <end position="77"/>
    </location>
</feature>
<reference evidence="3 4" key="2">
    <citation type="journal article" date="2018" name="New Phytol.">
        <title>High intraspecific genome diversity in the model arbuscular mycorrhizal symbiont Rhizophagus irregularis.</title>
        <authorList>
            <person name="Chen E.C.H."/>
            <person name="Morin E."/>
            <person name="Beaudet D."/>
            <person name="Noel J."/>
            <person name="Yildirir G."/>
            <person name="Ndikumana S."/>
            <person name="Charron P."/>
            <person name="St-Onge C."/>
            <person name="Giorgi J."/>
            <person name="Kruger M."/>
            <person name="Marton T."/>
            <person name="Ropars J."/>
            <person name="Grigoriev I.V."/>
            <person name="Hainaut M."/>
            <person name="Henrissat B."/>
            <person name="Roux C."/>
            <person name="Martin F."/>
            <person name="Corradi N."/>
        </authorList>
    </citation>
    <scope>NUCLEOTIDE SEQUENCE [LARGE SCALE GENOMIC DNA]</scope>
    <source>
        <strain evidence="3 4">DAOM 197198</strain>
    </source>
</reference>